<evidence type="ECO:0000313" key="2">
    <source>
        <dbReference type="Proteomes" id="UP000604083"/>
    </source>
</evidence>
<reference evidence="1" key="1">
    <citation type="submission" date="2021-01" db="EMBL/GenBank/DDBJ databases">
        <title>Modified the classification status of verrucomicrobia.</title>
        <authorList>
            <person name="Feng X."/>
        </authorList>
    </citation>
    <scope>NUCLEOTIDE SEQUENCE</scope>
    <source>
        <strain evidence="1">KCTC 12986</strain>
    </source>
</reference>
<keyword evidence="2" id="KW-1185">Reference proteome</keyword>
<protein>
    <submittedName>
        <fullName evidence="1">Uncharacterized protein</fullName>
    </submittedName>
</protein>
<comment type="caution">
    <text evidence="1">The sequence shown here is derived from an EMBL/GenBank/DDBJ whole genome shotgun (WGS) entry which is preliminary data.</text>
</comment>
<evidence type="ECO:0000313" key="1">
    <source>
        <dbReference type="EMBL" id="MBK1835200.1"/>
    </source>
</evidence>
<name>A0A934RW21_9BACT</name>
<gene>
    <name evidence="1" type="ORF">JIN78_14110</name>
</gene>
<dbReference type="Proteomes" id="UP000604083">
    <property type="component" value="Unassembled WGS sequence"/>
</dbReference>
<proteinExistence type="predicted"/>
<dbReference type="AlphaFoldDB" id="A0A934RW21"/>
<dbReference type="RefSeq" id="WP_200392632.1">
    <property type="nucleotide sequence ID" value="NZ_JAENIO010000043.1"/>
</dbReference>
<organism evidence="1 2">
    <name type="scientific">Roseibacillus ishigakijimensis</name>
    <dbReference type="NCBI Taxonomy" id="454146"/>
    <lineage>
        <taxon>Bacteria</taxon>
        <taxon>Pseudomonadati</taxon>
        <taxon>Verrucomicrobiota</taxon>
        <taxon>Verrucomicrobiia</taxon>
        <taxon>Verrucomicrobiales</taxon>
        <taxon>Verrucomicrobiaceae</taxon>
        <taxon>Roseibacillus</taxon>
    </lineage>
</organism>
<sequence length="155" mass="17225">MDEIYRLAAAGENVTIPTHTMVRELMKGKNVKFEPKIIPEGSYFATIDAKDAAGLWKKLRLESHHGAPKKLQEWLGISDDIWDSSPAYLTGFLEHRGKQVGIHQALADELGFAHQGTRPAGLSNAQLVQKLRDAYSNIGLDDFGKIAADWLENQL</sequence>
<dbReference type="EMBL" id="JAENIO010000043">
    <property type="protein sequence ID" value="MBK1835200.1"/>
    <property type="molecule type" value="Genomic_DNA"/>
</dbReference>
<accession>A0A934RW21</accession>